<dbReference type="CTD" id="729852"/>
<accession>A0A6J0SUV3</accession>
<dbReference type="Proteomes" id="UP001652642">
    <property type="component" value="Chromosome 6"/>
</dbReference>
<name>A0A6J0SUV3_9SAUR</name>
<gene>
    <name evidence="3" type="primary">UMAD1</name>
</gene>
<dbReference type="KEGG" id="pvt:110073006"/>
<feature type="domain" description="UMA" evidence="1">
    <location>
        <begin position="131"/>
        <end position="179"/>
    </location>
</feature>
<dbReference type="OrthoDB" id="9872568at2759"/>
<dbReference type="PROSITE" id="PS51497">
    <property type="entry name" value="UMA"/>
    <property type="match status" value="1"/>
</dbReference>
<dbReference type="InterPro" id="IPR053292">
    <property type="entry name" value="UBAP1-MVB12_assoc_domain"/>
</dbReference>
<evidence type="ECO:0000313" key="2">
    <source>
        <dbReference type="Proteomes" id="UP001652642"/>
    </source>
</evidence>
<proteinExistence type="predicted"/>
<dbReference type="AlphaFoldDB" id="A0A6J0SUV3"/>
<sequence>MRTQFRSNLSTQAQNVCHAVSLGATRHFRVRFATRQDLYIEKMLSFFRKSQDPRKVQVTEKEADGFVFLGNAVNEERNDCADKTSLCNTGPKYEQTSQINSDNRSEFTEAGTEMGTEKNQNVESSSMLEFLNDVPFTLAPHVLAIQETHNDLPRQLLSYDVSDNLTRFWYDFTLENSVLCES</sequence>
<evidence type="ECO:0000259" key="1">
    <source>
        <dbReference type="PROSITE" id="PS51497"/>
    </source>
</evidence>
<dbReference type="InParanoid" id="A0A6J0SUV3"/>
<dbReference type="PANTHER" id="PTHR36291:SF1">
    <property type="entry name" value="UBAP1-MVB12-ASSOCIATED (UMA)-DOMAIN CONTAINING PROTEIN 1"/>
    <property type="match status" value="1"/>
</dbReference>
<reference evidence="3" key="1">
    <citation type="submission" date="2025-08" db="UniProtKB">
        <authorList>
            <consortium name="RefSeq"/>
        </authorList>
    </citation>
    <scope>IDENTIFICATION</scope>
</reference>
<keyword evidence="2" id="KW-1185">Reference proteome</keyword>
<dbReference type="RefSeq" id="XP_020637449.2">
    <property type="nucleotide sequence ID" value="XM_020781790.2"/>
</dbReference>
<evidence type="ECO:0000313" key="3">
    <source>
        <dbReference type="RefSeq" id="XP_020637449.2"/>
    </source>
</evidence>
<protein>
    <submittedName>
        <fullName evidence="3">UBAP1-MVB12-associated (UMA)-domain containing protein 1</fullName>
    </submittedName>
</protein>
<organism evidence="2 3">
    <name type="scientific">Pogona vitticeps</name>
    <name type="common">central bearded dragon</name>
    <dbReference type="NCBI Taxonomy" id="103695"/>
    <lineage>
        <taxon>Eukaryota</taxon>
        <taxon>Metazoa</taxon>
        <taxon>Chordata</taxon>
        <taxon>Craniata</taxon>
        <taxon>Vertebrata</taxon>
        <taxon>Euteleostomi</taxon>
        <taxon>Lepidosauria</taxon>
        <taxon>Squamata</taxon>
        <taxon>Bifurcata</taxon>
        <taxon>Unidentata</taxon>
        <taxon>Episquamata</taxon>
        <taxon>Toxicofera</taxon>
        <taxon>Iguania</taxon>
        <taxon>Acrodonta</taxon>
        <taxon>Agamidae</taxon>
        <taxon>Amphibolurinae</taxon>
        <taxon>Pogona</taxon>
    </lineage>
</organism>
<dbReference type="InterPro" id="IPR023340">
    <property type="entry name" value="UMA"/>
</dbReference>
<dbReference type="GeneID" id="110073006"/>
<dbReference type="PANTHER" id="PTHR36291">
    <property type="entry name" value="UBAP1-MVB12-ASSOCIATED (UMA)-DOMAIN CONTAINING PROTEIN 1"/>
    <property type="match status" value="1"/>
</dbReference>